<evidence type="ECO:0000259" key="6">
    <source>
        <dbReference type="PROSITE" id="PS51325"/>
    </source>
</evidence>
<keyword evidence="1 5" id="KW-0805">Transcription regulation</keyword>
<dbReference type="InterPro" id="IPR006856">
    <property type="entry name" value="MATalpha_HMGbox"/>
</dbReference>
<evidence type="ECO:0000256" key="1">
    <source>
        <dbReference type="ARBA" id="ARBA00023015"/>
    </source>
</evidence>
<dbReference type="RefSeq" id="XP_056786152.1">
    <property type="nucleotide sequence ID" value="XM_056938775.1"/>
</dbReference>
<evidence type="ECO:0000256" key="5">
    <source>
        <dbReference type="RuleBase" id="RU003516"/>
    </source>
</evidence>
<reference evidence="7" key="1">
    <citation type="submission" date="2022-12" db="EMBL/GenBank/DDBJ databases">
        <authorList>
            <person name="Petersen C."/>
        </authorList>
    </citation>
    <scope>NUCLEOTIDE SEQUENCE</scope>
    <source>
        <strain evidence="7">IBT 30728</strain>
    </source>
</reference>
<dbReference type="GO" id="GO:0045895">
    <property type="term" value="P:positive regulation of mating-type specific transcription, DNA-templated"/>
    <property type="evidence" value="ECO:0007669"/>
    <property type="project" value="InterPro"/>
</dbReference>
<evidence type="ECO:0000256" key="3">
    <source>
        <dbReference type="ARBA" id="ARBA00023163"/>
    </source>
</evidence>
<reference evidence="7" key="2">
    <citation type="journal article" date="2023" name="IMA Fungus">
        <title>Comparative genomic study of the Penicillium genus elucidates a diverse pangenome and 15 lateral gene transfer events.</title>
        <authorList>
            <person name="Petersen C."/>
            <person name="Sorensen T."/>
            <person name="Nielsen M.R."/>
            <person name="Sondergaard T.E."/>
            <person name="Sorensen J.L."/>
            <person name="Fitzpatrick D.A."/>
            <person name="Frisvad J.C."/>
            <person name="Nielsen K.L."/>
        </authorList>
    </citation>
    <scope>NUCLEOTIDE SEQUENCE</scope>
    <source>
        <strain evidence="7">IBT 30728</strain>
    </source>
</reference>
<organism evidence="7 8">
    <name type="scientific">Penicillium diatomitis</name>
    <dbReference type="NCBI Taxonomy" id="2819901"/>
    <lineage>
        <taxon>Eukaryota</taxon>
        <taxon>Fungi</taxon>
        <taxon>Dikarya</taxon>
        <taxon>Ascomycota</taxon>
        <taxon>Pezizomycotina</taxon>
        <taxon>Eurotiomycetes</taxon>
        <taxon>Eurotiomycetidae</taxon>
        <taxon>Eurotiales</taxon>
        <taxon>Aspergillaceae</taxon>
        <taxon>Penicillium</taxon>
    </lineage>
</organism>
<accession>A0A9W9WLU9</accession>
<evidence type="ECO:0000313" key="8">
    <source>
        <dbReference type="Proteomes" id="UP001148312"/>
    </source>
</evidence>
<feature type="domain" description="Alpha box" evidence="6">
    <location>
        <begin position="147"/>
        <end position="202"/>
    </location>
</feature>
<gene>
    <name evidence="7" type="ORF">N7539_009180</name>
</gene>
<comment type="caution">
    <text evidence="7">The sequence shown here is derived from an EMBL/GenBank/DDBJ whole genome shotgun (WGS) entry which is preliminary data.</text>
</comment>
<comment type="similarity">
    <text evidence="5">Belongs to the MATALPHA1 family.</text>
</comment>
<dbReference type="EMBL" id="JAPWDQ010000015">
    <property type="protein sequence ID" value="KAJ5469562.1"/>
    <property type="molecule type" value="Genomic_DNA"/>
</dbReference>
<keyword evidence="8" id="KW-1185">Reference proteome</keyword>
<comment type="subcellular location">
    <subcellularLocation>
        <location evidence="5">Nucleus</location>
    </subcellularLocation>
</comment>
<dbReference type="GO" id="GO:0005634">
    <property type="term" value="C:nucleus"/>
    <property type="evidence" value="ECO:0007669"/>
    <property type="project" value="UniProtKB-SubCell"/>
</dbReference>
<dbReference type="Pfam" id="PF04769">
    <property type="entry name" value="MATalpha_HMGbox"/>
    <property type="match status" value="1"/>
</dbReference>
<keyword evidence="4 5" id="KW-0539">Nucleus</keyword>
<keyword evidence="3 5" id="KW-0804">Transcription</keyword>
<sequence length="294" mass="33804">MAETEALVVTTFPTDPSPPHGHHTLAEIDLKLLVFMNHSHESDAFTLWHFYPKGSSAHAFAVLAMTNFPDEDLAIIEERPIRDGLRYTIINDVMRQYDSLTNLLVDPTPPVVPEFDDLGQNWAFQEYVNNLNVNHADLQPWELDFNWHLRPVNSFMAFRAFCGPALFNRPQTMRSAYVSRFWIVSPHRPQFELIAQAFNYLRDTHGMQTNLRFFVFFVATRLFRLPVPSLYIMMCGWNFWIRDARNLWPANFSHCPTCPSVTGQEVANFARMLRLSPTVPGAEPMAANTNTLAV</sequence>
<evidence type="ECO:0000313" key="7">
    <source>
        <dbReference type="EMBL" id="KAJ5469562.1"/>
    </source>
</evidence>
<dbReference type="GO" id="GO:0008301">
    <property type="term" value="F:DNA binding, bending"/>
    <property type="evidence" value="ECO:0007669"/>
    <property type="project" value="InterPro"/>
</dbReference>
<name>A0A9W9WLU9_9EURO</name>
<evidence type="ECO:0000256" key="2">
    <source>
        <dbReference type="ARBA" id="ARBA00023125"/>
    </source>
</evidence>
<dbReference type="Proteomes" id="UP001148312">
    <property type="component" value="Unassembled WGS sequence"/>
</dbReference>
<protein>
    <recommendedName>
        <fullName evidence="6">Alpha box domain-containing protein</fullName>
    </recommendedName>
</protein>
<proteinExistence type="inferred from homology"/>
<evidence type="ECO:0000256" key="4">
    <source>
        <dbReference type="ARBA" id="ARBA00023242"/>
    </source>
</evidence>
<dbReference type="GeneID" id="81629025"/>
<dbReference type="PROSITE" id="PS51325">
    <property type="entry name" value="ALPHA_BOX"/>
    <property type="match status" value="1"/>
</dbReference>
<dbReference type="AlphaFoldDB" id="A0A9W9WLU9"/>
<keyword evidence="2 5" id="KW-0238">DNA-binding</keyword>